<feature type="region of interest" description="Disordered" evidence="1">
    <location>
        <begin position="1"/>
        <end position="33"/>
    </location>
</feature>
<dbReference type="EMBL" id="KR029601">
    <property type="protein sequence ID" value="AKH48232.1"/>
    <property type="molecule type" value="Genomic_DNA"/>
</dbReference>
<reference evidence="2" key="2">
    <citation type="submission" date="2015-03" db="EMBL/GenBank/DDBJ databases">
        <authorList>
            <person name="Chow C.-E.T."/>
            <person name="Winget D.M."/>
            <person name="White R.A.III."/>
            <person name="Hallam S.J."/>
            <person name="Suttle C.A."/>
        </authorList>
    </citation>
    <scope>NUCLEOTIDE SEQUENCE</scope>
    <source>
        <strain evidence="2">Oxic1_6</strain>
    </source>
</reference>
<accession>A0A0F7LA02</accession>
<evidence type="ECO:0000256" key="1">
    <source>
        <dbReference type="SAM" id="MobiDB-lite"/>
    </source>
</evidence>
<name>A0A0F7LA02_9VIRU</name>
<evidence type="ECO:0000313" key="2">
    <source>
        <dbReference type="EMBL" id="AKH48232.1"/>
    </source>
</evidence>
<organism evidence="2">
    <name type="scientific">uncultured marine virus</name>
    <dbReference type="NCBI Taxonomy" id="186617"/>
    <lineage>
        <taxon>Viruses</taxon>
        <taxon>environmental samples</taxon>
    </lineage>
</organism>
<proteinExistence type="predicted"/>
<sequence>MFNSGSACSSRHLATRGCTSTTEPADSSGRAIGGTARAAVSTRTHSILCAMGREVYSRRPVAMCGGLAEGERVHNALQIANDLIALRA</sequence>
<reference evidence="2" key="1">
    <citation type="journal article" date="2015" name="Front. Microbiol.">
        <title>Combining genomic sequencing methods to explore viral diversity and reveal potential virus-host interactions.</title>
        <authorList>
            <person name="Chow C.E."/>
            <person name="Winget D.M."/>
            <person name="White R.A.III."/>
            <person name="Hallam S.J."/>
            <person name="Suttle C.A."/>
        </authorList>
    </citation>
    <scope>NUCLEOTIDE SEQUENCE</scope>
    <source>
        <strain evidence="2">Oxic1_6</strain>
    </source>
</reference>
<protein>
    <submittedName>
        <fullName evidence="2">Uncharacterized protein</fullName>
    </submittedName>
</protein>